<feature type="domain" description="Histidine kinase" evidence="15">
    <location>
        <begin position="265"/>
        <end position="481"/>
    </location>
</feature>
<name>A0A1M4X123_9BACL</name>
<evidence type="ECO:0000256" key="7">
    <source>
        <dbReference type="ARBA" id="ARBA00022692"/>
    </source>
</evidence>
<dbReference type="PANTHER" id="PTHR45528">
    <property type="entry name" value="SENSOR HISTIDINE KINASE CPXA"/>
    <property type="match status" value="1"/>
</dbReference>
<evidence type="ECO:0000256" key="10">
    <source>
        <dbReference type="ARBA" id="ARBA00022840"/>
    </source>
</evidence>
<dbReference type="Pfam" id="PF02518">
    <property type="entry name" value="HATPase_c"/>
    <property type="match status" value="1"/>
</dbReference>
<evidence type="ECO:0000256" key="12">
    <source>
        <dbReference type="ARBA" id="ARBA00023012"/>
    </source>
</evidence>
<dbReference type="FunFam" id="3.30.565.10:FF:000006">
    <property type="entry name" value="Sensor histidine kinase WalK"/>
    <property type="match status" value="1"/>
</dbReference>
<evidence type="ECO:0000313" key="16">
    <source>
        <dbReference type="EMBL" id="SHE87077.1"/>
    </source>
</evidence>
<reference evidence="16 17" key="1">
    <citation type="submission" date="2016-11" db="EMBL/GenBank/DDBJ databases">
        <authorList>
            <person name="Jaros S."/>
            <person name="Januszkiewicz K."/>
            <person name="Wedrychowicz H."/>
        </authorList>
    </citation>
    <scope>NUCLEOTIDE SEQUENCE [LARGE SCALE GENOMIC DNA]</scope>
    <source>
        <strain evidence="16 17">DSM 44666</strain>
    </source>
</reference>
<keyword evidence="12" id="KW-0902">Two-component regulatory system</keyword>
<keyword evidence="5" id="KW-0597">Phosphoprotein</keyword>
<sequence>MRIQLKAALFLAGLLLFTMSLFSILVLHGIKENYQNQTQGMLYQQSKAANLFLKHTYTQNQLNSPEKVLFSEVFIHQLSYMSKMRVMIYDQKEEQIADSMVTNSQIIAPDLTRVAKKGKIAYKIVGNQLIYVAPLYGIDQQIGMIQFIYSLQSYLQFYSSIEHLFIRVGFSIFFISFIISYLYSKSLTNAISKLKIMAERISKGIYLHTPLKRKDELGKLSHQIVDMGNTIAQNIDHLKDEQKKLEHALRQVKMLESKQKIFINSVTHELKTPLTVIHTYVDLMDMYQDDEELLKDARYHLKQESERLHGMVERVLQLASIEKYEFSMRAELVELDIILLEQCRRMSQKAQKYQVSIEHNIEKSLYVWVDQEIVIRIFLNLIDNAIKYNRPNGKVEVSTKQEDGKIRIFIKDTGIGIPSEQWERVFEPFYIVHEERSKETGGSGLGLSLVKEWVTQQRGTIEILESSDQGTCFLLTFPRFDLDHEHIHLTKEDRN</sequence>
<dbReference type="Gene3D" id="6.10.340.10">
    <property type="match status" value="1"/>
</dbReference>
<dbReference type="CDD" id="cd00082">
    <property type="entry name" value="HisKA"/>
    <property type="match status" value="1"/>
</dbReference>
<evidence type="ECO:0000256" key="5">
    <source>
        <dbReference type="ARBA" id="ARBA00022553"/>
    </source>
</evidence>
<accession>A0A1M4X123</accession>
<protein>
    <recommendedName>
        <fullName evidence="3">histidine kinase</fullName>
        <ecNumber evidence="3">2.7.13.3</ecNumber>
    </recommendedName>
</protein>
<keyword evidence="9 16" id="KW-0418">Kinase</keyword>
<keyword evidence="7 14" id="KW-0812">Transmembrane</keyword>
<dbReference type="InterPro" id="IPR005467">
    <property type="entry name" value="His_kinase_dom"/>
</dbReference>
<keyword evidence="17" id="KW-1185">Reference proteome</keyword>
<organism evidence="16 17">
    <name type="scientific">Seinonella peptonophila</name>
    <dbReference type="NCBI Taxonomy" id="112248"/>
    <lineage>
        <taxon>Bacteria</taxon>
        <taxon>Bacillati</taxon>
        <taxon>Bacillota</taxon>
        <taxon>Bacilli</taxon>
        <taxon>Bacillales</taxon>
        <taxon>Thermoactinomycetaceae</taxon>
        <taxon>Seinonella</taxon>
    </lineage>
</organism>
<keyword evidence="4" id="KW-1003">Cell membrane</keyword>
<dbReference type="SUPFAM" id="SSF55874">
    <property type="entry name" value="ATPase domain of HSP90 chaperone/DNA topoisomerase II/histidine kinase"/>
    <property type="match status" value="1"/>
</dbReference>
<dbReference type="InterPro" id="IPR050398">
    <property type="entry name" value="HssS/ArlS-like"/>
</dbReference>
<dbReference type="GO" id="GO:0005886">
    <property type="term" value="C:plasma membrane"/>
    <property type="evidence" value="ECO:0007669"/>
    <property type="project" value="UniProtKB-SubCell"/>
</dbReference>
<dbReference type="EC" id="2.7.13.3" evidence="3"/>
<keyword evidence="11 14" id="KW-1133">Transmembrane helix</keyword>
<dbReference type="RefSeq" id="WP_073154462.1">
    <property type="nucleotide sequence ID" value="NZ_FQVL01000004.1"/>
</dbReference>
<evidence type="ECO:0000256" key="13">
    <source>
        <dbReference type="ARBA" id="ARBA00023136"/>
    </source>
</evidence>
<evidence type="ECO:0000256" key="6">
    <source>
        <dbReference type="ARBA" id="ARBA00022679"/>
    </source>
</evidence>
<keyword evidence="8" id="KW-0547">Nucleotide-binding</keyword>
<dbReference type="AlphaFoldDB" id="A0A1M4X123"/>
<evidence type="ECO:0000313" key="17">
    <source>
        <dbReference type="Proteomes" id="UP000184476"/>
    </source>
</evidence>
<dbReference type="EMBL" id="FQVL01000004">
    <property type="protein sequence ID" value="SHE87077.1"/>
    <property type="molecule type" value="Genomic_DNA"/>
</dbReference>
<dbReference type="Pfam" id="PF00512">
    <property type="entry name" value="HisKA"/>
    <property type="match status" value="1"/>
</dbReference>
<evidence type="ECO:0000256" key="3">
    <source>
        <dbReference type="ARBA" id="ARBA00012438"/>
    </source>
</evidence>
<keyword evidence="13 14" id="KW-0472">Membrane</keyword>
<dbReference type="SMART" id="SM00388">
    <property type="entry name" value="HisKA"/>
    <property type="match status" value="1"/>
</dbReference>
<evidence type="ECO:0000256" key="9">
    <source>
        <dbReference type="ARBA" id="ARBA00022777"/>
    </source>
</evidence>
<dbReference type="OrthoDB" id="9786919at2"/>
<dbReference type="InterPro" id="IPR036097">
    <property type="entry name" value="HisK_dim/P_sf"/>
</dbReference>
<evidence type="ECO:0000256" key="14">
    <source>
        <dbReference type="SAM" id="Phobius"/>
    </source>
</evidence>
<dbReference type="GO" id="GO:0005524">
    <property type="term" value="F:ATP binding"/>
    <property type="evidence" value="ECO:0007669"/>
    <property type="project" value="UniProtKB-KW"/>
</dbReference>
<dbReference type="InterPro" id="IPR003661">
    <property type="entry name" value="HisK_dim/P_dom"/>
</dbReference>
<dbReference type="SMART" id="SM00387">
    <property type="entry name" value="HATPase_c"/>
    <property type="match status" value="1"/>
</dbReference>
<dbReference type="Gene3D" id="3.30.565.10">
    <property type="entry name" value="Histidine kinase-like ATPase, C-terminal domain"/>
    <property type="match status" value="1"/>
</dbReference>
<dbReference type="InterPro" id="IPR036890">
    <property type="entry name" value="HATPase_C_sf"/>
</dbReference>
<dbReference type="SUPFAM" id="SSF47384">
    <property type="entry name" value="Homodimeric domain of signal transducing histidine kinase"/>
    <property type="match status" value="1"/>
</dbReference>
<keyword evidence="10" id="KW-0067">ATP-binding</keyword>
<evidence type="ECO:0000256" key="2">
    <source>
        <dbReference type="ARBA" id="ARBA00004651"/>
    </source>
</evidence>
<evidence type="ECO:0000256" key="11">
    <source>
        <dbReference type="ARBA" id="ARBA00022989"/>
    </source>
</evidence>
<dbReference type="STRING" id="112248.SAMN05444392_10466"/>
<dbReference type="Proteomes" id="UP000184476">
    <property type="component" value="Unassembled WGS sequence"/>
</dbReference>
<dbReference type="PROSITE" id="PS50109">
    <property type="entry name" value="HIS_KIN"/>
    <property type="match status" value="1"/>
</dbReference>
<gene>
    <name evidence="16" type="ORF">SAMN05444392_10466</name>
</gene>
<evidence type="ECO:0000256" key="4">
    <source>
        <dbReference type="ARBA" id="ARBA00022475"/>
    </source>
</evidence>
<dbReference type="InterPro" id="IPR003594">
    <property type="entry name" value="HATPase_dom"/>
</dbReference>
<evidence type="ECO:0000256" key="1">
    <source>
        <dbReference type="ARBA" id="ARBA00000085"/>
    </source>
</evidence>
<feature type="transmembrane region" description="Helical" evidence="14">
    <location>
        <begin position="164"/>
        <end position="183"/>
    </location>
</feature>
<evidence type="ECO:0000256" key="8">
    <source>
        <dbReference type="ARBA" id="ARBA00022741"/>
    </source>
</evidence>
<dbReference type="GO" id="GO:0000155">
    <property type="term" value="F:phosphorelay sensor kinase activity"/>
    <property type="evidence" value="ECO:0007669"/>
    <property type="project" value="InterPro"/>
</dbReference>
<dbReference type="PRINTS" id="PR00344">
    <property type="entry name" value="BCTRLSENSOR"/>
</dbReference>
<dbReference type="Gene3D" id="1.10.287.130">
    <property type="match status" value="1"/>
</dbReference>
<dbReference type="PANTHER" id="PTHR45528:SF1">
    <property type="entry name" value="SENSOR HISTIDINE KINASE CPXA"/>
    <property type="match status" value="1"/>
</dbReference>
<proteinExistence type="predicted"/>
<comment type="catalytic activity">
    <reaction evidence="1">
        <text>ATP + protein L-histidine = ADP + protein N-phospho-L-histidine.</text>
        <dbReference type="EC" id="2.7.13.3"/>
    </reaction>
</comment>
<dbReference type="CDD" id="cd00075">
    <property type="entry name" value="HATPase"/>
    <property type="match status" value="1"/>
</dbReference>
<dbReference type="InterPro" id="IPR004358">
    <property type="entry name" value="Sig_transdc_His_kin-like_C"/>
</dbReference>
<comment type="subcellular location">
    <subcellularLocation>
        <location evidence="2">Cell membrane</location>
        <topology evidence="2">Multi-pass membrane protein</topology>
    </subcellularLocation>
</comment>
<keyword evidence="6" id="KW-0808">Transferase</keyword>
<evidence type="ECO:0000259" key="15">
    <source>
        <dbReference type="PROSITE" id="PS50109"/>
    </source>
</evidence>